<dbReference type="GO" id="GO:0003951">
    <property type="term" value="F:NAD+ kinase activity"/>
    <property type="evidence" value="ECO:0007669"/>
    <property type="project" value="InterPro"/>
</dbReference>
<reference evidence="9 10" key="1">
    <citation type="journal article" date="2020" name="Appl. Microbiol. Biotechnol.">
        <title>Targeted gene deletion in Brettanomyces bruxellensis with an expression-free CRISPR-Cas9 system.</title>
        <authorList>
            <person name="Varela C."/>
            <person name="Bartel C."/>
            <person name="Onetto C."/>
            <person name="Borneman A."/>
        </authorList>
    </citation>
    <scope>NUCLEOTIDE SEQUENCE [LARGE SCALE GENOMIC DNA]</scope>
    <source>
        <strain evidence="9 10">AWRI1613</strain>
    </source>
</reference>
<keyword evidence="5" id="KW-0067">ATP-binding</keyword>
<proteinExistence type="inferred from homology"/>
<keyword evidence="2" id="KW-0808">Transferase</keyword>
<dbReference type="GO" id="GO:0019674">
    <property type="term" value="P:NAD+ metabolic process"/>
    <property type="evidence" value="ECO:0007669"/>
    <property type="project" value="InterPro"/>
</dbReference>
<evidence type="ECO:0000256" key="5">
    <source>
        <dbReference type="ARBA" id="ARBA00022840"/>
    </source>
</evidence>
<feature type="compositionally biased region" description="Polar residues" evidence="8">
    <location>
        <begin position="25"/>
        <end position="35"/>
    </location>
</feature>
<evidence type="ECO:0000256" key="2">
    <source>
        <dbReference type="ARBA" id="ARBA00022679"/>
    </source>
</evidence>
<dbReference type="PANTHER" id="PTHR20275">
    <property type="entry name" value="NAD KINASE"/>
    <property type="match status" value="1"/>
</dbReference>
<dbReference type="PANTHER" id="PTHR20275:SF0">
    <property type="entry name" value="NAD KINASE"/>
    <property type="match status" value="1"/>
</dbReference>
<evidence type="ECO:0000313" key="10">
    <source>
        <dbReference type="Proteomes" id="UP000568158"/>
    </source>
</evidence>
<dbReference type="GO" id="GO:0006741">
    <property type="term" value="P:NADP+ biosynthetic process"/>
    <property type="evidence" value="ECO:0007669"/>
    <property type="project" value="InterPro"/>
</dbReference>
<keyword evidence="4" id="KW-0418">Kinase</keyword>
<dbReference type="SUPFAM" id="SSF111331">
    <property type="entry name" value="NAD kinase/diacylglycerol kinase-like"/>
    <property type="match status" value="1"/>
</dbReference>
<dbReference type="GO" id="GO:0005524">
    <property type="term" value="F:ATP binding"/>
    <property type="evidence" value="ECO:0007669"/>
    <property type="project" value="UniProtKB-KW"/>
</dbReference>
<evidence type="ECO:0000256" key="4">
    <source>
        <dbReference type="ARBA" id="ARBA00022777"/>
    </source>
</evidence>
<dbReference type="Pfam" id="PF01513">
    <property type="entry name" value="NAD_kinase"/>
    <property type="match status" value="1"/>
</dbReference>
<protein>
    <recommendedName>
        <fullName evidence="11">NAD(+) kinase</fullName>
    </recommendedName>
</protein>
<evidence type="ECO:0008006" key="11">
    <source>
        <dbReference type="Google" id="ProtNLM"/>
    </source>
</evidence>
<comment type="similarity">
    <text evidence="1">Belongs to the NAD kinase family.</text>
</comment>
<dbReference type="Gene3D" id="3.40.50.10330">
    <property type="entry name" value="Probable inorganic polyphosphate/atp-NAD kinase, domain 1"/>
    <property type="match status" value="1"/>
</dbReference>
<dbReference type="HAMAP" id="MF_00361">
    <property type="entry name" value="NAD_kinase"/>
    <property type="match status" value="1"/>
</dbReference>
<keyword evidence="3" id="KW-0547">Nucleotide-binding</keyword>
<dbReference type="FunFam" id="2.60.200.30:FF:000009">
    <property type="entry name" value="Poly(P)/ATP NAD kinase"/>
    <property type="match status" value="1"/>
</dbReference>
<evidence type="ECO:0000256" key="6">
    <source>
        <dbReference type="ARBA" id="ARBA00022857"/>
    </source>
</evidence>
<gene>
    <name evidence="9" type="ORF">HII12_003225</name>
</gene>
<feature type="compositionally biased region" description="Low complexity" evidence="8">
    <location>
        <begin position="1"/>
        <end position="24"/>
    </location>
</feature>
<evidence type="ECO:0000256" key="1">
    <source>
        <dbReference type="ARBA" id="ARBA00010995"/>
    </source>
</evidence>
<feature type="region of interest" description="Disordered" evidence="8">
    <location>
        <begin position="1"/>
        <end position="35"/>
    </location>
</feature>
<accession>A0A8H6BE69</accession>
<dbReference type="EMBL" id="JABCYN010000030">
    <property type="protein sequence ID" value="KAF6009679.1"/>
    <property type="molecule type" value="Genomic_DNA"/>
</dbReference>
<evidence type="ECO:0000256" key="7">
    <source>
        <dbReference type="ARBA" id="ARBA00023027"/>
    </source>
</evidence>
<dbReference type="InterPro" id="IPR017437">
    <property type="entry name" value="ATP-NAD_kinase_PpnK-typ_C"/>
</dbReference>
<comment type="caution">
    <text evidence="9">The sequence shown here is derived from an EMBL/GenBank/DDBJ whole genome shotgun (WGS) entry which is preliminary data.</text>
</comment>
<dbReference type="InterPro" id="IPR017438">
    <property type="entry name" value="ATP-NAD_kinase_N"/>
</dbReference>
<dbReference type="InterPro" id="IPR002504">
    <property type="entry name" value="NADK"/>
</dbReference>
<dbReference type="Proteomes" id="UP000568158">
    <property type="component" value="Unassembled WGS sequence"/>
</dbReference>
<dbReference type="AlphaFoldDB" id="A0A8H6BE69"/>
<evidence type="ECO:0000256" key="3">
    <source>
        <dbReference type="ARBA" id="ARBA00022741"/>
    </source>
</evidence>
<organism evidence="9 10">
    <name type="scientific">Dekkera bruxellensis</name>
    <name type="common">Brettanomyces custersii</name>
    <dbReference type="NCBI Taxonomy" id="5007"/>
    <lineage>
        <taxon>Eukaryota</taxon>
        <taxon>Fungi</taxon>
        <taxon>Dikarya</taxon>
        <taxon>Ascomycota</taxon>
        <taxon>Saccharomycotina</taxon>
        <taxon>Pichiomycetes</taxon>
        <taxon>Pichiales</taxon>
        <taxon>Pichiaceae</taxon>
        <taxon>Brettanomyces</taxon>
    </lineage>
</organism>
<dbReference type="InterPro" id="IPR016064">
    <property type="entry name" value="NAD/diacylglycerol_kinase_sf"/>
</dbReference>
<feature type="compositionally biased region" description="Basic and acidic residues" evidence="8">
    <location>
        <begin position="490"/>
        <end position="499"/>
    </location>
</feature>
<feature type="region of interest" description="Disordered" evidence="8">
    <location>
        <begin position="487"/>
        <end position="512"/>
    </location>
</feature>
<sequence length="536" mass="59863">MSSSTDSLNTTSSSPDTPSSETPSAQPLQRSESMTSKEPILHTCFFDDRPPQSITVGFDSRNDRLFEDKDDYAISGGKGLADQAGYSRQRNPFPQGFQQRHDNNFPLPSLLNKRRLETDQECETTSELLNSLKDKGLTSMRSHTELAKTAHGVRILARRLDKATIHLQLNSHTTVYVDFHLKKSKRFCADTVATSAVNGEQRLKFWNKAVVTHNPNLFDFVITLGGDGTVLYASTMFQRAVPPIMSFSLGSLGFLTNFKFEDFRQTLTRAIKHGVKTNLRMRFTCRVHDSHGKLLCEQQVLNELTVDRGPSPWVTMLELYGDGSLITVAQADGLIIATPTGSTAYSLSAGGSLVHPNVSTICVTPICPHTLSFRPILLPDSMTLRVQVPLRARAHAWASFDGRERIELSKGYYVSVSASQYPFPTVRSSKTEYFDSVSSVLNWNKREEQKSFVNLLTDNNKESYGNYKSDSDDSKFEIDYNDESELESDMSEKVKRDLCIDPPAQSDLPKLQNSIKANFFTGTNESTSTSSLDDHL</sequence>
<dbReference type="Gene3D" id="2.60.200.30">
    <property type="entry name" value="Probable inorganic polyphosphate/atp-NAD kinase, domain 2"/>
    <property type="match status" value="1"/>
</dbReference>
<evidence type="ECO:0000256" key="8">
    <source>
        <dbReference type="SAM" id="MobiDB-lite"/>
    </source>
</evidence>
<keyword evidence="7" id="KW-0520">NAD</keyword>
<dbReference type="Pfam" id="PF20143">
    <property type="entry name" value="NAD_kinase_C"/>
    <property type="match status" value="1"/>
</dbReference>
<evidence type="ECO:0000313" key="9">
    <source>
        <dbReference type="EMBL" id="KAF6009679.1"/>
    </source>
</evidence>
<name>A0A8H6BE69_DEKBR</name>
<keyword evidence="6" id="KW-0521">NADP</keyword>